<gene>
    <name evidence="14" type="primary">OGG1</name>
    <name evidence="14" type="ORF">F1559_002919</name>
</gene>
<dbReference type="GO" id="GO:0034039">
    <property type="term" value="F:8-oxo-7,8-dihydroguanine DNA N-glycosylase activity"/>
    <property type="evidence" value="ECO:0007669"/>
    <property type="project" value="TreeGrafter"/>
</dbReference>
<evidence type="ECO:0000256" key="8">
    <source>
        <dbReference type="ARBA" id="ARBA00023242"/>
    </source>
</evidence>
<dbReference type="InterPro" id="IPR011257">
    <property type="entry name" value="DNA_glycosylase"/>
</dbReference>
<protein>
    <recommendedName>
        <fullName evidence="3">DNA-(apurinic or apyrimidinic site) lyase</fullName>
        <ecNumber evidence="3">4.2.99.18</ecNumber>
    </recommendedName>
</protein>
<dbReference type="SUPFAM" id="SSF48150">
    <property type="entry name" value="DNA-glycosylase"/>
    <property type="match status" value="1"/>
</dbReference>
<dbReference type="InterPro" id="IPR052054">
    <property type="entry name" value="Oxidative_DNA_repair_enzyme"/>
</dbReference>
<dbReference type="Gene3D" id="1.10.1670.10">
    <property type="entry name" value="Helix-hairpin-Helix base-excision DNA repair enzymes (C-terminal)"/>
    <property type="match status" value="1"/>
</dbReference>
<comment type="catalytic activity">
    <reaction evidence="11">
        <text>2'-deoxyribonucleotide-(2'-deoxyribose 5'-phosphate)-2'-deoxyribonucleotide-DNA = a 3'-end 2'-deoxyribonucleotide-(2,3-dehydro-2,3-deoxyribose 5'-phosphate)-DNA + a 5'-end 5'-phospho-2'-deoxyribonucleoside-DNA + H(+)</text>
        <dbReference type="Rhea" id="RHEA:66592"/>
        <dbReference type="Rhea" id="RHEA-COMP:13180"/>
        <dbReference type="Rhea" id="RHEA-COMP:16897"/>
        <dbReference type="Rhea" id="RHEA-COMP:17067"/>
        <dbReference type="ChEBI" id="CHEBI:15378"/>
        <dbReference type="ChEBI" id="CHEBI:136412"/>
        <dbReference type="ChEBI" id="CHEBI:157695"/>
        <dbReference type="ChEBI" id="CHEBI:167181"/>
        <dbReference type="EC" id="4.2.99.18"/>
    </reaction>
</comment>
<dbReference type="EMBL" id="VWRR01000015">
    <property type="protein sequence ID" value="KAF6001311.1"/>
    <property type="molecule type" value="Genomic_DNA"/>
</dbReference>
<dbReference type="PANTHER" id="PTHR10242">
    <property type="entry name" value="8-OXOGUANINE DNA GLYCOSYLASE"/>
    <property type="match status" value="1"/>
</dbReference>
<keyword evidence="7" id="KW-0456">Lyase</keyword>
<evidence type="ECO:0000259" key="13">
    <source>
        <dbReference type="SMART" id="SM00478"/>
    </source>
</evidence>
<evidence type="ECO:0000256" key="5">
    <source>
        <dbReference type="ARBA" id="ARBA00022801"/>
    </source>
</evidence>
<dbReference type="SUPFAM" id="SSF55945">
    <property type="entry name" value="TATA-box binding protein-like"/>
    <property type="match status" value="1"/>
</dbReference>
<dbReference type="AlphaFoldDB" id="A0A7J7IG72"/>
<keyword evidence="5" id="KW-0378">Hydrolase</keyword>
<evidence type="ECO:0000256" key="10">
    <source>
        <dbReference type="ARBA" id="ARBA00023295"/>
    </source>
</evidence>
<dbReference type="GO" id="GO:0005634">
    <property type="term" value="C:nucleus"/>
    <property type="evidence" value="ECO:0007669"/>
    <property type="project" value="UniProtKB-SubCell"/>
</dbReference>
<dbReference type="Gene3D" id="3.30.310.40">
    <property type="match status" value="1"/>
</dbReference>
<dbReference type="FunFam" id="1.10.1670.10:FF:000005">
    <property type="entry name" value="N-glycosylase/DNA lyase OGG1"/>
    <property type="match status" value="1"/>
</dbReference>
<feature type="region of interest" description="Disordered" evidence="12">
    <location>
        <begin position="376"/>
        <end position="400"/>
    </location>
</feature>
<reference evidence="14 15" key="1">
    <citation type="journal article" date="2020" name="J. Phycol.">
        <title>Comparative genome analysis reveals Cyanidiococcus gen. nov., a new extremophilic red algal genus sister to Cyanidioschyzon (Cyanidioschyzonaceae, Rhodophyta).</title>
        <authorList>
            <person name="Liu S.-L."/>
            <person name="Chiang Y.-R."/>
            <person name="Yoon H.S."/>
            <person name="Fu H.-Y."/>
        </authorList>
    </citation>
    <scope>NUCLEOTIDE SEQUENCE [LARGE SCALE GENOMIC DNA]</scope>
    <source>
        <strain evidence="14 15">THAL066</strain>
    </source>
</reference>
<accession>A0A7J7IG72</accession>
<evidence type="ECO:0000256" key="11">
    <source>
        <dbReference type="ARBA" id="ARBA00044632"/>
    </source>
</evidence>
<dbReference type="GO" id="GO:0006289">
    <property type="term" value="P:nucleotide-excision repair"/>
    <property type="evidence" value="ECO:0007669"/>
    <property type="project" value="InterPro"/>
</dbReference>
<dbReference type="SMART" id="SM00478">
    <property type="entry name" value="ENDO3c"/>
    <property type="match status" value="1"/>
</dbReference>
<dbReference type="OrthoDB" id="238681at2759"/>
<dbReference type="GO" id="GO:0003684">
    <property type="term" value="F:damaged DNA binding"/>
    <property type="evidence" value="ECO:0007669"/>
    <property type="project" value="InterPro"/>
</dbReference>
<comment type="similarity">
    <text evidence="2">Belongs to the type-1 OGG1 family.</text>
</comment>
<name>A0A7J7IG72_9RHOD</name>
<dbReference type="GO" id="GO:0140078">
    <property type="term" value="F:class I DNA-(apurinic or apyrimidinic site) endonuclease activity"/>
    <property type="evidence" value="ECO:0007669"/>
    <property type="project" value="UniProtKB-EC"/>
</dbReference>
<evidence type="ECO:0000256" key="9">
    <source>
        <dbReference type="ARBA" id="ARBA00023268"/>
    </source>
</evidence>
<comment type="caution">
    <text evidence="14">The sequence shown here is derived from an EMBL/GenBank/DDBJ whole genome shotgun (WGS) entry which is preliminary data.</text>
</comment>
<evidence type="ECO:0000256" key="6">
    <source>
        <dbReference type="ARBA" id="ARBA00023204"/>
    </source>
</evidence>
<dbReference type="Gene3D" id="1.10.340.30">
    <property type="entry name" value="Hypothetical protein, domain 2"/>
    <property type="match status" value="1"/>
</dbReference>
<keyword evidence="8" id="KW-0539">Nucleus</keyword>
<evidence type="ECO:0000256" key="1">
    <source>
        <dbReference type="ARBA" id="ARBA00004123"/>
    </source>
</evidence>
<evidence type="ECO:0000256" key="3">
    <source>
        <dbReference type="ARBA" id="ARBA00012720"/>
    </source>
</evidence>
<keyword evidence="6" id="KW-0234">DNA repair</keyword>
<dbReference type="Proteomes" id="UP000530660">
    <property type="component" value="Unassembled WGS sequence"/>
</dbReference>
<dbReference type="InterPro" id="IPR003265">
    <property type="entry name" value="HhH-GPD_domain"/>
</dbReference>
<comment type="subcellular location">
    <subcellularLocation>
        <location evidence="1">Nucleus</location>
    </subcellularLocation>
</comment>
<dbReference type="InterPro" id="IPR012904">
    <property type="entry name" value="OGG_N"/>
</dbReference>
<keyword evidence="9" id="KW-0511">Multifunctional enzyme</keyword>
<dbReference type="InterPro" id="IPR023170">
    <property type="entry name" value="HhH_base_excis_C"/>
</dbReference>
<evidence type="ECO:0000313" key="15">
    <source>
        <dbReference type="Proteomes" id="UP000530660"/>
    </source>
</evidence>
<dbReference type="CDD" id="cd00056">
    <property type="entry name" value="ENDO3c"/>
    <property type="match status" value="1"/>
</dbReference>
<feature type="domain" description="HhH-GPD" evidence="13">
    <location>
        <begin position="184"/>
        <end position="360"/>
    </location>
</feature>
<evidence type="ECO:0000256" key="7">
    <source>
        <dbReference type="ARBA" id="ARBA00023239"/>
    </source>
</evidence>
<evidence type="ECO:0000256" key="4">
    <source>
        <dbReference type="ARBA" id="ARBA00022763"/>
    </source>
</evidence>
<keyword evidence="4" id="KW-0227">DNA damage</keyword>
<organism evidence="14 15">
    <name type="scientific">Cyanidiococcus yangmingshanensis</name>
    <dbReference type="NCBI Taxonomy" id="2690220"/>
    <lineage>
        <taxon>Eukaryota</taxon>
        <taxon>Rhodophyta</taxon>
        <taxon>Bangiophyceae</taxon>
        <taxon>Cyanidiales</taxon>
        <taxon>Cyanidiaceae</taxon>
        <taxon>Cyanidiococcus</taxon>
    </lineage>
</organism>
<keyword evidence="15" id="KW-1185">Reference proteome</keyword>
<dbReference type="PANTHER" id="PTHR10242:SF2">
    <property type="entry name" value="N-GLYCOSYLASE_DNA LYASE"/>
    <property type="match status" value="1"/>
</dbReference>
<dbReference type="GO" id="GO:0006285">
    <property type="term" value="P:base-excision repair, AP site formation"/>
    <property type="evidence" value="ECO:0007669"/>
    <property type="project" value="TreeGrafter"/>
</dbReference>
<evidence type="ECO:0000313" key="14">
    <source>
        <dbReference type="EMBL" id="KAF6001311.1"/>
    </source>
</evidence>
<sequence>MVRKRIKASVGFASSLLAAGAARRVGKLRTERRILAGSLVSLRSEVGAGTVANSASKAFSPWHVLLLPIEELDLVLCLQSGQTFRWRQRETGLWYGVHADLAWNLYRADSAALRYRYAPAEVDPEHARTLLRDFLQLDTGAPTLVELYREWSEADPYFKTVAPYLRGARVLRHDPVECLFSFLCSSNNHIRRISGMVEFLARRYGRCISASWVDNSDAYYAFPSVAQLATEATVDELRANGFGYRANFVVNTAKELLSRGGDKYLHALRLVHDREKVMQELVTLPGIGRKVASCIALLSLDCTDQVPVDTHVWQLTVRRYAPQWQTKSLTEKRYDEIGALFRERFGIRCGWAHQVLFTAELASFQERLPEALRLERSPGPKRRKVGAPAKARVLPASELE</sequence>
<dbReference type="EC" id="4.2.99.18" evidence="3"/>
<proteinExistence type="inferred from homology"/>
<evidence type="ECO:0000256" key="12">
    <source>
        <dbReference type="SAM" id="MobiDB-lite"/>
    </source>
</evidence>
<keyword evidence="10" id="KW-0326">Glycosidase</keyword>
<dbReference type="Pfam" id="PF07934">
    <property type="entry name" value="OGG_N"/>
    <property type="match status" value="1"/>
</dbReference>
<evidence type="ECO:0000256" key="2">
    <source>
        <dbReference type="ARBA" id="ARBA00010679"/>
    </source>
</evidence>